<evidence type="ECO:0000313" key="15">
    <source>
        <dbReference type="Proteomes" id="UP000741863"/>
    </source>
</evidence>
<keyword evidence="10" id="KW-0443">Lipid metabolism</keyword>
<keyword evidence="4 14" id="KW-0808">Transferase</keyword>
<gene>
    <name evidence="14" type="ORF">JOD17_001331</name>
</gene>
<evidence type="ECO:0000256" key="6">
    <source>
        <dbReference type="ARBA" id="ARBA00022741"/>
    </source>
</evidence>
<dbReference type="InterPro" id="IPR001206">
    <property type="entry name" value="Diacylglycerol_kinase_cat_dom"/>
</dbReference>
<evidence type="ECO:0000256" key="2">
    <source>
        <dbReference type="ARBA" id="ARBA00005983"/>
    </source>
</evidence>
<dbReference type="Proteomes" id="UP000741863">
    <property type="component" value="Unassembled WGS sequence"/>
</dbReference>
<evidence type="ECO:0000256" key="5">
    <source>
        <dbReference type="ARBA" id="ARBA00022723"/>
    </source>
</evidence>
<dbReference type="Gene3D" id="3.40.50.10330">
    <property type="entry name" value="Probable inorganic polyphosphate/atp-NAD kinase, domain 1"/>
    <property type="match status" value="1"/>
</dbReference>
<dbReference type="Pfam" id="PF19279">
    <property type="entry name" value="YegS_C"/>
    <property type="match status" value="1"/>
</dbReference>
<keyword evidence="8" id="KW-0067">ATP-binding</keyword>
<organism evidence="14 15">
    <name type="scientific">Geomicrobium sediminis</name>
    <dbReference type="NCBI Taxonomy" id="1347788"/>
    <lineage>
        <taxon>Bacteria</taxon>
        <taxon>Bacillati</taxon>
        <taxon>Bacillota</taxon>
        <taxon>Bacilli</taxon>
        <taxon>Bacillales</taxon>
        <taxon>Geomicrobium</taxon>
    </lineage>
</organism>
<comment type="cofactor">
    <cofactor evidence="1">
        <name>Mg(2+)</name>
        <dbReference type="ChEBI" id="CHEBI:18420"/>
    </cofactor>
</comment>
<dbReference type="Gene3D" id="2.60.200.40">
    <property type="match status" value="1"/>
</dbReference>
<proteinExistence type="inferred from homology"/>
<dbReference type="NCBIfam" id="TIGR00147">
    <property type="entry name" value="YegS/Rv2252/BmrU family lipid kinase"/>
    <property type="match status" value="1"/>
</dbReference>
<evidence type="ECO:0000256" key="3">
    <source>
        <dbReference type="ARBA" id="ARBA00022516"/>
    </source>
</evidence>
<feature type="domain" description="DAGKc" evidence="13">
    <location>
        <begin position="1"/>
        <end position="132"/>
    </location>
</feature>
<accession>A0ABS2P9Y9</accession>
<evidence type="ECO:0000256" key="4">
    <source>
        <dbReference type="ARBA" id="ARBA00022679"/>
    </source>
</evidence>
<keyword evidence="6" id="KW-0547">Nucleotide-binding</keyword>
<protein>
    <submittedName>
        <fullName evidence="14">Diacylglycerol kinase (ATP)</fullName>
        <ecNumber evidence="14">2.7.1.107</ecNumber>
    </submittedName>
</protein>
<keyword evidence="9" id="KW-0460">Magnesium</keyword>
<keyword evidence="3" id="KW-0444">Lipid biosynthesis</keyword>
<dbReference type="PANTHER" id="PTHR12358">
    <property type="entry name" value="SPHINGOSINE KINASE"/>
    <property type="match status" value="1"/>
</dbReference>
<evidence type="ECO:0000256" key="8">
    <source>
        <dbReference type="ARBA" id="ARBA00022840"/>
    </source>
</evidence>
<dbReference type="PANTHER" id="PTHR12358:SF106">
    <property type="entry name" value="LIPID KINASE YEGS"/>
    <property type="match status" value="1"/>
</dbReference>
<evidence type="ECO:0000256" key="11">
    <source>
        <dbReference type="ARBA" id="ARBA00023209"/>
    </source>
</evidence>
<evidence type="ECO:0000259" key="13">
    <source>
        <dbReference type="PROSITE" id="PS50146"/>
    </source>
</evidence>
<keyword evidence="7 14" id="KW-0418">Kinase</keyword>
<evidence type="ECO:0000256" key="10">
    <source>
        <dbReference type="ARBA" id="ARBA00023098"/>
    </source>
</evidence>
<dbReference type="SUPFAM" id="SSF111331">
    <property type="entry name" value="NAD kinase/diacylglycerol kinase-like"/>
    <property type="match status" value="1"/>
</dbReference>
<dbReference type="InterPro" id="IPR017438">
    <property type="entry name" value="ATP-NAD_kinase_N"/>
</dbReference>
<sequence>MKKARLIYNPTSGREQMKKNLPYILDRLEQAGYEASAHQTKQEGCAKEAAHDAGLRGYDLVIAAGGDGTIFEVINGLAELENRPRLGLIPAGTTNDLGRAFKLHDLDMEGICDVLTGDHVSPLDVGKAGDQYFVNIAAGGSLTELTYDTPSRLKTMMGQMAYYVKGFEKLFFLKPREARIEYDGRLFEGKIMLFLIANSNSVGGFEKLSPDAKLDDGLFDMILLKKTNLADFVRIGSLALTGQHIYEDKVIYIQANRIKIEIEGEMQLNLDGEHGGTIPKEFVNLHHHFEMLVPKPEENE</sequence>
<keyword evidence="11" id="KW-0594">Phospholipid biosynthesis</keyword>
<dbReference type="GO" id="GO:0004143">
    <property type="term" value="F:ATP-dependent diacylglycerol kinase activity"/>
    <property type="evidence" value="ECO:0007669"/>
    <property type="project" value="UniProtKB-EC"/>
</dbReference>
<dbReference type="EMBL" id="JAFBEC010000003">
    <property type="protein sequence ID" value="MBM7632238.1"/>
    <property type="molecule type" value="Genomic_DNA"/>
</dbReference>
<dbReference type="InterPro" id="IPR016064">
    <property type="entry name" value="NAD/diacylglycerol_kinase_sf"/>
</dbReference>
<keyword evidence="12" id="KW-1208">Phospholipid metabolism</keyword>
<dbReference type="RefSeq" id="WP_204696360.1">
    <property type="nucleotide sequence ID" value="NZ_JAFBEC010000003.1"/>
</dbReference>
<dbReference type="NCBIfam" id="NF009874">
    <property type="entry name" value="PRK13337.1"/>
    <property type="match status" value="1"/>
</dbReference>
<name>A0ABS2P9Y9_9BACL</name>
<comment type="similarity">
    <text evidence="2">Belongs to the diacylglycerol/lipid kinase family.</text>
</comment>
<comment type="caution">
    <text evidence="14">The sequence shown here is derived from an EMBL/GenBank/DDBJ whole genome shotgun (WGS) entry which is preliminary data.</text>
</comment>
<dbReference type="Pfam" id="PF00781">
    <property type="entry name" value="DAGK_cat"/>
    <property type="match status" value="1"/>
</dbReference>
<evidence type="ECO:0000256" key="1">
    <source>
        <dbReference type="ARBA" id="ARBA00001946"/>
    </source>
</evidence>
<evidence type="ECO:0000256" key="7">
    <source>
        <dbReference type="ARBA" id="ARBA00022777"/>
    </source>
</evidence>
<keyword evidence="15" id="KW-1185">Reference proteome</keyword>
<dbReference type="NCBIfam" id="NF009603">
    <property type="entry name" value="PRK13055.1"/>
    <property type="match status" value="1"/>
</dbReference>
<evidence type="ECO:0000313" key="14">
    <source>
        <dbReference type="EMBL" id="MBM7632238.1"/>
    </source>
</evidence>
<dbReference type="SMART" id="SM00046">
    <property type="entry name" value="DAGKc"/>
    <property type="match status" value="1"/>
</dbReference>
<dbReference type="InterPro" id="IPR050187">
    <property type="entry name" value="Lipid_Phosphate_FormReg"/>
</dbReference>
<dbReference type="PROSITE" id="PS50146">
    <property type="entry name" value="DAGK"/>
    <property type="match status" value="1"/>
</dbReference>
<dbReference type="InterPro" id="IPR045540">
    <property type="entry name" value="YegS/DAGK_C"/>
</dbReference>
<reference evidence="14 15" key="1">
    <citation type="submission" date="2021-01" db="EMBL/GenBank/DDBJ databases">
        <title>Genomic Encyclopedia of Type Strains, Phase IV (KMG-IV): sequencing the most valuable type-strain genomes for metagenomic binning, comparative biology and taxonomic classification.</title>
        <authorList>
            <person name="Goeker M."/>
        </authorList>
    </citation>
    <scope>NUCLEOTIDE SEQUENCE [LARGE SCALE GENOMIC DNA]</scope>
    <source>
        <strain evidence="14 15">DSM 25540</strain>
    </source>
</reference>
<evidence type="ECO:0000256" key="9">
    <source>
        <dbReference type="ARBA" id="ARBA00022842"/>
    </source>
</evidence>
<keyword evidence="5" id="KW-0479">Metal-binding</keyword>
<evidence type="ECO:0000256" key="12">
    <source>
        <dbReference type="ARBA" id="ARBA00023264"/>
    </source>
</evidence>
<dbReference type="InterPro" id="IPR005218">
    <property type="entry name" value="Diacylglycerol/lipid_kinase"/>
</dbReference>
<dbReference type="EC" id="2.7.1.107" evidence="14"/>